<evidence type="ECO:0000256" key="3">
    <source>
        <dbReference type="ARBA" id="ARBA00022989"/>
    </source>
</evidence>
<protein>
    <recommendedName>
        <fullName evidence="7">Endolytic murein transglycosylase</fullName>
        <ecNumber evidence="7">4.2.2.29</ecNumber>
    </recommendedName>
    <alternativeName>
        <fullName evidence="7">Peptidoglycan lytic transglycosylase</fullName>
    </alternativeName>
    <alternativeName>
        <fullName evidence="7">Peptidoglycan polymerization terminase</fullName>
    </alternativeName>
</protein>
<sequence>MKWFLRIFFTLVLLAGWAGLGLLYVDFTLGSPKRAEPVQLKIPPQTSLEGIGRILEEKGLIRKSTFFRYYVIWKNKTNLRAGNYEIAPGETLDQMLTRFAEGKENTVRIDVIPGFTAYDIADRLTKNGLDGKGFLKALNDKPPKFAFEKSIPKHPQRPYKLEGYLYPDTYYFPKKEKPENIVNAMLERFNEQLVKLDIERELREKSPLSGKKMTLDQLVTVASLIQREGQVASEKPIIAGVIYNRLNKNKKLQVDATIVFMYRMKGQKIKTVLERMYYEKHPYSTYAITGLPPGPISTPTKVELEAALHPQKHRYLFYVTRDDGSNLHYFAETDQGHRANLQKRERNRKSAQANSQ</sequence>
<comment type="similarity">
    <text evidence="7">Belongs to the transglycosylase MltG family.</text>
</comment>
<keyword evidence="6 7" id="KW-0961">Cell wall biogenesis/degradation</keyword>
<evidence type="ECO:0000313" key="9">
    <source>
        <dbReference type="Proteomes" id="UP001157946"/>
    </source>
</evidence>
<evidence type="ECO:0000256" key="7">
    <source>
        <dbReference type="HAMAP-Rule" id="MF_02065"/>
    </source>
</evidence>
<dbReference type="GO" id="GO:0005886">
    <property type="term" value="C:plasma membrane"/>
    <property type="evidence" value="ECO:0007669"/>
    <property type="project" value="UniProtKB-UniRule"/>
</dbReference>
<reference evidence="8" key="1">
    <citation type="submission" date="2017-05" db="EMBL/GenBank/DDBJ databases">
        <authorList>
            <person name="Varghese N."/>
            <person name="Submissions S."/>
        </authorList>
    </citation>
    <scope>NUCLEOTIDE SEQUENCE</scope>
    <source>
        <strain evidence="8">DSM 45262</strain>
    </source>
</reference>
<dbReference type="InterPro" id="IPR003770">
    <property type="entry name" value="MLTG-like"/>
</dbReference>
<keyword evidence="5 7" id="KW-0456">Lyase</keyword>
<accession>A0AA45WM74</accession>
<comment type="catalytic activity">
    <reaction evidence="7">
        <text>a peptidoglycan chain = a peptidoglycan chain with N-acetyl-1,6-anhydromuramyl-[peptide] at the reducing end + a peptidoglycan chain with N-acetylglucosamine at the non-reducing end.</text>
        <dbReference type="EC" id="4.2.2.29"/>
    </reaction>
</comment>
<dbReference type="Gene3D" id="3.30.1490.480">
    <property type="entry name" value="Endolytic murein transglycosylase"/>
    <property type="match status" value="1"/>
</dbReference>
<dbReference type="Proteomes" id="UP001157946">
    <property type="component" value="Unassembled WGS sequence"/>
</dbReference>
<evidence type="ECO:0000256" key="4">
    <source>
        <dbReference type="ARBA" id="ARBA00023136"/>
    </source>
</evidence>
<dbReference type="GO" id="GO:0009252">
    <property type="term" value="P:peptidoglycan biosynthetic process"/>
    <property type="evidence" value="ECO:0007669"/>
    <property type="project" value="UniProtKB-UniRule"/>
</dbReference>
<dbReference type="GO" id="GO:0071555">
    <property type="term" value="P:cell wall organization"/>
    <property type="evidence" value="ECO:0007669"/>
    <property type="project" value="UniProtKB-KW"/>
</dbReference>
<dbReference type="PANTHER" id="PTHR30518:SF2">
    <property type="entry name" value="ENDOLYTIC MUREIN TRANSGLYCOSYLASE"/>
    <property type="match status" value="1"/>
</dbReference>
<keyword evidence="2 7" id="KW-0812">Transmembrane</keyword>
<dbReference type="PANTHER" id="PTHR30518">
    <property type="entry name" value="ENDOLYTIC MUREIN TRANSGLYCOSYLASE"/>
    <property type="match status" value="1"/>
</dbReference>
<comment type="function">
    <text evidence="7">Functions as a peptidoglycan terminase that cleaves nascent peptidoglycan strands endolytically to terminate their elongation.</text>
</comment>
<dbReference type="EMBL" id="FXTU01000002">
    <property type="protein sequence ID" value="SMP13555.1"/>
    <property type="molecule type" value="Genomic_DNA"/>
</dbReference>
<proteinExistence type="inferred from homology"/>
<dbReference type="GO" id="GO:0008932">
    <property type="term" value="F:lytic endotransglycosylase activity"/>
    <property type="evidence" value="ECO:0007669"/>
    <property type="project" value="UniProtKB-UniRule"/>
</dbReference>
<keyword evidence="1 7" id="KW-1003">Cell membrane</keyword>
<evidence type="ECO:0000256" key="1">
    <source>
        <dbReference type="ARBA" id="ARBA00022475"/>
    </source>
</evidence>
<evidence type="ECO:0000256" key="5">
    <source>
        <dbReference type="ARBA" id="ARBA00023239"/>
    </source>
</evidence>
<evidence type="ECO:0000256" key="2">
    <source>
        <dbReference type="ARBA" id="ARBA00022692"/>
    </source>
</evidence>
<evidence type="ECO:0000256" key="6">
    <source>
        <dbReference type="ARBA" id="ARBA00023316"/>
    </source>
</evidence>
<dbReference type="CDD" id="cd08010">
    <property type="entry name" value="MltG_like"/>
    <property type="match status" value="1"/>
</dbReference>
<dbReference type="HAMAP" id="MF_02065">
    <property type="entry name" value="MltG"/>
    <property type="match status" value="1"/>
</dbReference>
<keyword evidence="3 7" id="KW-1133">Transmembrane helix</keyword>
<dbReference type="RefSeq" id="WP_102993061.1">
    <property type="nucleotide sequence ID" value="NZ_FXTU01000002.1"/>
</dbReference>
<organism evidence="8 9">
    <name type="scientific">Laceyella tengchongensis</name>
    <dbReference type="NCBI Taxonomy" id="574699"/>
    <lineage>
        <taxon>Bacteria</taxon>
        <taxon>Bacillati</taxon>
        <taxon>Bacillota</taxon>
        <taxon>Bacilli</taxon>
        <taxon>Bacillales</taxon>
        <taxon>Thermoactinomycetaceae</taxon>
        <taxon>Laceyella</taxon>
    </lineage>
</organism>
<keyword evidence="9" id="KW-1185">Reference proteome</keyword>
<dbReference type="NCBIfam" id="TIGR00247">
    <property type="entry name" value="endolytic transglycosylase MltG"/>
    <property type="match status" value="1"/>
</dbReference>
<dbReference type="EC" id="4.2.2.29" evidence="7"/>
<feature type="site" description="Important for catalytic activity" evidence="7">
    <location>
        <position position="228"/>
    </location>
</feature>
<gene>
    <name evidence="7" type="primary">mltG</name>
    <name evidence="8" type="ORF">SAMN06265361_102475</name>
</gene>
<dbReference type="Pfam" id="PF02618">
    <property type="entry name" value="YceG"/>
    <property type="match status" value="1"/>
</dbReference>
<comment type="caution">
    <text evidence="8">The sequence shown here is derived from an EMBL/GenBank/DDBJ whole genome shotgun (WGS) entry which is preliminary data.</text>
</comment>
<evidence type="ECO:0000313" key="8">
    <source>
        <dbReference type="EMBL" id="SMP13555.1"/>
    </source>
</evidence>
<dbReference type="AlphaFoldDB" id="A0AA45WM74"/>
<keyword evidence="4 7" id="KW-0472">Membrane</keyword>
<name>A0AA45WM74_9BACL</name>